<keyword evidence="1" id="KW-1133">Transmembrane helix</keyword>
<feature type="transmembrane region" description="Helical" evidence="1">
    <location>
        <begin position="221"/>
        <end position="240"/>
    </location>
</feature>
<dbReference type="CDD" id="cd00761">
    <property type="entry name" value="Glyco_tranf_GTA_type"/>
    <property type="match status" value="1"/>
</dbReference>
<keyword evidence="4" id="KW-1185">Reference proteome</keyword>
<dbReference type="GO" id="GO:0016757">
    <property type="term" value="F:glycosyltransferase activity"/>
    <property type="evidence" value="ECO:0007669"/>
    <property type="project" value="UniProtKB-KW"/>
</dbReference>
<proteinExistence type="predicted"/>
<dbReference type="RefSeq" id="WP_264368473.1">
    <property type="nucleotide sequence ID" value="NZ_JAPCIO010000003.1"/>
</dbReference>
<dbReference type="InterPro" id="IPR029044">
    <property type="entry name" value="Nucleotide-diphossugar_trans"/>
</dbReference>
<reference evidence="3" key="1">
    <citation type="submission" date="2022-10" db="EMBL/GenBank/DDBJ databases">
        <title>Flavobacterium sp. nov., a bacterium isolated from lake sediment.</title>
        <authorList>
            <person name="Qu J.-H."/>
        </authorList>
    </citation>
    <scope>NUCLEOTIDE SEQUENCE</scope>
    <source>
        <strain evidence="3">TH16-21</strain>
    </source>
</reference>
<evidence type="ECO:0000259" key="2">
    <source>
        <dbReference type="Pfam" id="PF00535"/>
    </source>
</evidence>
<dbReference type="EMBL" id="JAPCIO010000003">
    <property type="protein sequence ID" value="MCW1147619.1"/>
    <property type="molecule type" value="Genomic_DNA"/>
</dbReference>
<protein>
    <submittedName>
        <fullName evidence="3">Glycosyltransferase</fullName>
        <ecNumber evidence="3">2.4.-.-</ecNumber>
    </submittedName>
</protein>
<organism evidence="3 4">
    <name type="scientific">Flavobacterium lacisediminis</name>
    <dbReference type="NCBI Taxonomy" id="2989705"/>
    <lineage>
        <taxon>Bacteria</taxon>
        <taxon>Pseudomonadati</taxon>
        <taxon>Bacteroidota</taxon>
        <taxon>Flavobacteriia</taxon>
        <taxon>Flavobacteriales</taxon>
        <taxon>Flavobacteriaceae</taxon>
        <taxon>Flavobacterium</taxon>
    </lineage>
</organism>
<dbReference type="InterPro" id="IPR001173">
    <property type="entry name" value="Glyco_trans_2-like"/>
</dbReference>
<keyword evidence="3" id="KW-0328">Glycosyltransferase</keyword>
<gene>
    <name evidence="3" type="ORF">OJ995_05245</name>
</gene>
<evidence type="ECO:0000313" key="3">
    <source>
        <dbReference type="EMBL" id="MCW1147619.1"/>
    </source>
</evidence>
<accession>A0ABT3EGC3</accession>
<keyword evidence="1" id="KW-0812">Transmembrane</keyword>
<feature type="domain" description="Glycosyltransferase 2-like" evidence="2">
    <location>
        <begin position="31"/>
        <end position="125"/>
    </location>
</feature>
<dbReference type="InterPro" id="IPR050834">
    <property type="entry name" value="Glycosyltransf_2"/>
</dbReference>
<dbReference type="Gene3D" id="3.90.550.10">
    <property type="entry name" value="Spore Coat Polysaccharide Biosynthesis Protein SpsA, Chain A"/>
    <property type="match status" value="1"/>
</dbReference>
<sequence length="272" mass="31495">MFQKSDIQILIATMNRTNFDFLNAMFVFSDFSDFNLLIINQTSEDKQLFSSVDNIKVVNSFKKGLSKSRNLAIQNATQSLLLLTDDDVIFQPGFESHILRAFNTDNNHDGFRFEFLNGKGNFAKKYPKHFEEKLSQLEILNTSSVELVFKLHSIQRVNLKFDENFGLGAEFAMGEEAIFVADAIKKGLKIGFVPEVLVAHSHLSTGQRTAVSMQYFIHSAVFYRIYGKMYLFWIALKLFFDLKHRKVRFREIFKMLKKALKGKQTYVNHSRL</sequence>
<dbReference type="SUPFAM" id="SSF53448">
    <property type="entry name" value="Nucleotide-diphospho-sugar transferases"/>
    <property type="match status" value="1"/>
</dbReference>
<name>A0ABT3EGC3_9FLAO</name>
<evidence type="ECO:0000313" key="4">
    <source>
        <dbReference type="Proteomes" id="UP001165677"/>
    </source>
</evidence>
<dbReference type="Pfam" id="PF00535">
    <property type="entry name" value="Glycos_transf_2"/>
    <property type="match status" value="1"/>
</dbReference>
<dbReference type="PANTHER" id="PTHR43685:SF2">
    <property type="entry name" value="GLYCOSYLTRANSFERASE 2-LIKE DOMAIN-CONTAINING PROTEIN"/>
    <property type="match status" value="1"/>
</dbReference>
<dbReference type="Proteomes" id="UP001165677">
    <property type="component" value="Unassembled WGS sequence"/>
</dbReference>
<dbReference type="EC" id="2.4.-.-" evidence="3"/>
<comment type="caution">
    <text evidence="3">The sequence shown here is derived from an EMBL/GenBank/DDBJ whole genome shotgun (WGS) entry which is preliminary data.</text>
</comment>
<keyword evidence="1" id="KW-0472">Membrane</keyword>
<evidence type="ECO:0000256" key="1">
    <source>
        <dbReference type="SAM" id="Phobius"/>
    </source>
</evidence>
<dbReference type="PANTHER" id="PTHR43685">
    <property type="entry name" value="GLYCOSYLTRANSFERASE"/>
    <property type="match status" value="1"/>
</dbReference>
<keyword evidence="3" id="KW-0808">Transferase</keyword>